<name>A0A0S6TXL1_CLOBO</name>
<dbReference type="EMBL" id="DF384213">
    <property type="protein sequence ID" value="GAE00838.1"/>
    <property type="molecule type" value="Genomic_DNA"/>
</dbReference>
<dbReference type="RefSeq" id="WP_030033235.1">
    <property type="nucleotide sequence ID" value="NZ_DF384213.1"/>
</dbReference>
<dbReference type="AlphaFoldDB" id="A0A0S6TXL1"/>
<gene>
    <name evidence="2" type="ORF">CBO05C_0528</name>
</gene>
<organism evidence="2">
    <name type="scientific">Clostridium botulinum B str. Osaka05</name>
    <dbReference type="NCBI Taxonomy" id="1407017"/>
    <lineage>
        <taxon>Bacteria</taxon>
        <taxon>Bacillati</taxon>
        <taxon>Bacillota</taxon>
        <taxon>Clostridia</taxon>
        <taxon>Eubacteriales</taxon>
        <taxon>Clostridiaceae</taxon>
        <taxon>Clostridium</taxon>
    </lineage>
</organism>
<reference evidence="2" key="1">
    <citation type="submission" date="2013-10" db="EMBL/GenBank/DDBJ databases">
        <title>Draft genome sequence of Clostridium botulinum type B strain Osaka05.</title>
        <authorList>
            <person name="Sakaguchi Y."/>
            <person name="Hosomi K."/>
            <person name="Uchiyama J."/>
            <person name="Ogura Y."/>
            <person name="Sakaguchi M."/>
            <person name="Kohda T."/>
            <person name="Mukamoto M."/>
            <person name="Misawa N."/>
            <person name="Matsuzaki S."/>
            <person name="Hayashi T."/>
            <person name="Kozaki S."/>
        </authorList>
    </citation>
    <scope>NUCLEOTIDE SEQUENCE</scope>
    <source>
        <strain evidence="2">Osaka05</strain>
    </source>
</reference>
<dbReference type="Proteomes" id="UP000054164">
    <property type="component" value="Unassembled WGS sequence"/>
</dbReference>
<evidence type="ECO:0000313" key="2">
    <source>
        <dbReference type="EMBL" id="GAE00838.1"/>
    </source>
</evidence>
<feature type="chain" id="PRO_5039693117" evidence="1">
    <location>
        <begin position="24"/>
        <end position="122"/>
    </location>
</feature>
<protein>
    <submittedName>
        <fullName evidence="2">Lipoprotein</fullName>
    </submittedName>
</protein>
<dbReference type="PROSITE" id="PS51257">
    <property type="entry name" value="PROKAR_LIPOPROTEIN"/>
    <property type="match status" value="1"/>
</dbReference>
<sequence>MKNFLKKLFALMIVLTVVLSLVACGNGSKHEAVKPDKDPKKIVQDKNYTKDLTKDKKVKDGQVYIQNNTVVCVMIIKDDVKEADAKELLNKYAKELKKSYKDMPVNAQAVLKGKNIGNVVLK</sequence>
<accession>A0A0S6TXL1</accession>
<dbReference type="HOGENOM" id="CLU_149199_0_0_9"/>
<proteinExistence type="predicted"/>
<feature type="signal peptide" evidence="1">
    <location>
        <begin position="1"/>
        <end position="23"/>
    </location>
</feature>
<evidence type="ECO:0000256" key="1">
    <source>
        <dbReference type="SAM" id="SignalP"/>
    </source>
</evidence>
<keyword evidence="2" id="KW-0449">Lipoprotein</keyword>
<keyword evidence="1" id="KW-0732">Signal</keyword>